<protein>
    <submittedName>
        <fullName evidence="3">3-oxoacyl-[acyl-carrier protein] reductase</fullName>
    </submittedName>
</protein>
<dbReference type="PRINTS" id="PR00081">
    <property type="entry name" value="GDHRDH"/>
</dbReference>
<evidence type="ECO:0000256" key="1">
    <source>
        <dbReference type="ARBA" id="ARBA00006484"/>
    </source>
</evidence>
<evidence type="ECO:0000313" key="4">
    <source>
        <dbReference type="Proteomes" id="UP000219465"/>
    </source>
</evidence>
<dbReference type="Pfam" id="PF13561">
    <property type="entry name" value="adh_short_C2"/>
    <property type="match status" value="1"/>
</dbReference>
<evidence type="ECO:0000313" key="3">
    <source>
        <dbReference type="EMBL" id="SOE16598.1"/>
    </source>
</evidence>
<dbReference type="OrthoDB" id="9803333at2"/>
<proteinExistence type="inferred from homology"/>
<reference evidence="4" key="1">
    <citation type="submission" date="2017-08" db="EMBL/GenBank/DDBJ databases">
        <authorList>
            <person name="Varghese N."/>
            <person name="Submissions S."/>
        </authorList>
    </citation>
    <scope>NUCLEOTIDE SEQUENCE [LARGE SCALE GENOMIC DNA]</scope>
    <source>
        <strain evidence="4">KCTC 23107</strain>
    </source>
</reference>
<dbReference type="PANTHER" id="PTHR42760:SF40">
    <property type="entry name" value="3-OXOACYL-[ACYL-CARRIER-PROTEIN] REDUCTASE, CHLOROPLASTIC"/>
    <property type="match status" value="1"/>
</dbReference>
<dbReference type="SUPFAM" id="SSF51735">
    <property type="entry name" value="NAD(P)-binding Rossmann-fold domains"/>
    <property type="match status" value="1"/>
</dbReference>
<dbReference type="Proteomes" id="UP000219465">
    <property type="component" value="Unassembled WGS sequence"/>
</dbReference>
<dbReference type="FunFam" id="3.40.50.720:FF:000173">
    <property type="entry name" value="3-oxoacyl-[acyl-carrier protein] reductase"/>
    <property type="match status" value="1"/>
</dbReference>
<gene>
    <name evidence="3" type="ORF">SAMN05877838_1475</name>
</gene>
<name>A0A286I900_9HYPH</name>
<dbReference type="PROSITE" id="PS00061">
    <property type="entry name" value="ADH_SHORT"/>
    <property type="match status" value="1"/>
</dbReference>
<dbReference type="EMBL" id="OCPC01000001">
    <property type="protein sequence ID" value="SOE16598.1"/>
    <property type="molecule type" value="Genomic_DNA"/>
</dbReference>
<sequence length="244" mass="24834">MGQAQTSIVTGGGAGIGRAIALHLAQAGDNVIVADLNASGAGETVALIEQAGGSGQAAALNITDRAAVDDLIGRACDLRCLVNNAGIFDVKSFDTLSADDFRRMYEVNLVALFGLCQSAARVMPRGGTIVNIASRAMLGAAQYVHYATSKAAVAGFTRSLALELAPKGIRVNAVAPGVIETDMLRARSDTNLDALRALQPGGELGTPDDIAAAVEFLASPQAKFITGQVLLVDGGRSLGGSLGI</sequence>
<evidence type="ECO:0000256" key="2">
    <source>
        <dbReference type="ARBA" id="ARBA00023002"/>
    </source>
</evidence>
<keyword evidence="2" id="KW-0560">Oxidoreductase</keyword>
<dbReference type="PANTHER" id="PTHR42760">
    <property type="entry name" value="SHORT-CHAIN DEHYDROGENASES/REDUCTASES FAMILY MEMBER"/>
    <property type="match status" value="1"/>
</dbReference>
<dbReference type="Gene3D" id="3.40.50.720">
    <property type="entry name" value="NAD(P)-binding Rossmann-like Domain"/>
    <property type="match status" value="1"/>
</dbReference>
<organism evidence="3 4">
    <name type="scientific">Hoeflea halophila</name>
    <dbReference type="NCBI Taxonomy" id="714899"/>
    <lineage>
        <taxon>Bacteria</taxon>
        <taxon>Pseudomonadati</taxon>
        <taxon>Pseudomonadota</taxon>
        <taxon>Alphaproteobacteria</taxon>
        <taxon>Hyphomicrobiales</taxon>
        <taxon>Rhizobiaceae</taxon>
        <taxon>Hoeflea</taxon>
    </lineage>
</organism>
<dbReference type="AlphaFoldDB" id="A0A286I900"/>
<dbReference type="InterPro" id="IPR020904">
    <property type="entry name" value="Sc_DH/Rdtase_CS"/>
</dbReference>
<dbReference type="GO" id="GO:0016616">
    <property type="term" value="F:oxidoreductase activity, acting on the CH-OH group of donors, NAD or NADP as acceptor"/>
    <property type="evidence" value="ECO:0007669"/>
    <property type="project" value="TreeGrafter"/>
</dbReference>
<dbReference type="RefSeq" id="WP_097106319.1">
    <property type="nucleotide sequence ID" value="NZ_OCPC01000001.1"/>
</dbReference>
<comment type="similarity">
    <text evidence="1">Belongs to the short-chain dehydrogenases/reductases (SDR) family.</text>
</comment>
<accession>A0A286I900</accession>
<dbReference type="PRINTS" id="PR00080">
    <property type="entry name" value="SDRFAMILY"/>
</dbReference>
<dbReference type="InterPro" id="IPR002347">
    <property type="entry name" value="SDR_fam"/>
</dbReference>
<dbReference type="InterPro" id="IPR036291">
    <property type="entry name" value="NAD(P)-bd_dom_sf"/>
</dbReference>
<keyword evidence="4" id="KW-1185">Reference proteome</keyword>
<dbReference type="GO" id="GO:0030497">
    <property type="term" value="P:fatty acid elongation"/>
    <property type="evidence" value="ECO:0007669"/>
    <property type="project" value="TreeGrafter"/>
</dbReference>